<dbReference type="InterPro" id="IPR018060">
    <property type="entry name" value="HTH_AraC"/>
</dbReference>
<dbReference type="SMART" id="SM00342">
    <property type="entry name" value="HTH_ARAC"/>
    <property type="match status" value="1"/>
</dbReference>
<dbReference type="GO" id="GO:0003700">
    <property type="term" value="F:DNA-binding transcription factor activity"/>
    <property type="evidence" value="ECO:0007669"/>
    <property type="project" value="InterPro"/>
</dbReference>
<keyword evidence="1" id="KW-0805">Transcription regulation</keyword>
<dbReference type="EMBL" id="EF063589">
    <property type="protein sequence ID" value="ABK64021.1"/>
    <property type="molecule type" value="Genomic_DNA"/>
</dbReference>
<protein>
    <submittedName>
        <fullName evidence="4">Putative transcriptional regulator</fullName>
    </submittedName>
</protein>
<dbReference type="SUPFAM" id="SSF46689">
    <property type="entry name" value="Homeodomain-like"/>
    <property type="match status" value="2"/>
</dbReference>
<dbReference type="Gene3D" id="1.10.10.60">
    <property type="entry name" value="Homeodomain-like"/>
    <property type="match status" value="1"/>
</dbReference>
<dbReference type="InterPro" id="IPR053142">
    <property type="entry name" value="PchR_regulatory_protein"/>
</dbReference>
<dbReference type="PANTHER" id="PTHR47893:SF1">
    <property type="entry name" value="REGULATORY PROTEIN PCHR"/>
    <property type="match status" value="1"/>
</dbReference>
<dbReference type="PROSITE" id="PS01124">
    <property type="entry name" value="HTH_ARAC_FAMILY_2"/>
    <property type="match status" value="1"/>
</dbReference>
<keyword evidence="2" id="KW-0804">Transcription</keyword>
<sequence>MEHGVVSTAWTRQLSSELTLSAGSVLSPTPITINTPVFEGLQVIVSLNGKLSGSVDGRAPFAITDAGVYLVLARGRHEGCDRFEANTLQRYVKVGLDAGHAQRSGFDLERLAVTGGQQLHRDGVLVMRQVLTPALRAIATQILMCPFDGAVRDMYMAGKALEMAAVASDRVLGRSRGGGSGADLSAFEIERLQQARELAEQHFQQPLGLPELARLSGLNVKKLTAGFRQLFGVSVFEYVQDYRLQEAYRMLSAGGYTVTQVACFVGYAIPHFSTLFRKRFGMPPSQLARA</sequence>
<dbReference type="PANTHER" id="PTHR47893">
    <property type="entry name" value="REGULATORY PROTEIN PCHR"/>
    <property type="match status" value="1"/>
</dbReference>
<dbReference type="GO" id="GO:0043565">
    <property type="term" value="F:sequence-specific DNA binding"/>
    <property type="evidence" value="ECO:0007669"/>
    <property type="project" value="InterPro"/>
</dbReference>
<evidence type="ECO:0000256" key="1">
    <source>
        <dbReference type="ARBA" id="ARBA00023015"/>
    </source>
</evidence>
<evidence type="ECO:0000256" key="2">
    <source>
        <dbReference type="ARBA" id="ARBA00023163"/>
    </source>
</evidence>
<evidence type="ECO:0000313" key="4">
    <source>
        <dbReference type="EMBL" id="ABK64021.1"/>
    </source>
</evidence>
<dbReference type="Pfam" id="PF12833">
    <property type="entry name" value="HTH_18"/>
    <property type="match status" value="1"/>
</dbReference>
<accession>A0SYZ2</accession>
<proteinExistence type="predicted"/>
<name>A0SYZ2_9BURK</name>
<dbReference type="AlphaFoldDB" id="A0SYZ2"/>
<evidence type="ECO:0000259" key="3">
    <source>
        <dbReference type="PROSITE" id="PS01124"/>
    </source>
</evidence>
<reference evidence="4" key="1">
    <citation type="journal article" date="2010" name="DNA Cell Biol.">
        <title>Psychrotrophic strain of Janthinobacterium lividum from a cold Alaskan soil produces prodigiosin.</title>
        <authorList>
            <person name="Schloss P.D."/>
            <person name="Allen H.K."/>
            <person name="Klimowicz A.K."/>
            <person name="Mlot C."/>
            <person name="Gross J."/>
            <person name="Savengsuksa S."/>
            <person name="McEllin J."/>
            <person name="Clardy J."/>
            <person name="Ruess R.W."/>
            <person name="Handelsman J."/>
        </authorList>
    </citation>
    <scope>NUCLEOTIDE SEQUENCE</scope>
    <source>
        <strain evidence="4">BR01</strain>
    </source>
</reference>
<feature type="domain" description="HTH araC/xylS-type" evidence="3">
    <location>
        <begin position="193"/>
        <end position="290"/>
    </location>
</feature>
<dbReference type="InterPro" id="IPR009057">
    <property type="entry name" value="Homeodomain-like_sf"/>
</dbReference>
<organism evidence="4">
    <name type="scientific">Janthinobacterium lividum</name>
    <dbReference type="NCBI Taxonomy" id="29581"/>
    <lineage>
        <taxon>Bacteria</taxon>
        <taxon>Pseudomonadati</taxon>
        <taxon>Pseudomonadota</taxon>
        <taxon>Betaproteobacteria</taxon>
        <taxon>Burkholderiales</taxon>
        <taxon>Oxalobacteraceae</taxon>
        <taxon>Janthinobacterium</taxon>
    </lineage>
</organism>